<evidence type="ECO:0000313" key="3">
    <source>
        <dbReference type="Proteomes" id="UP000431684"/>
    </source>
</evidence>
<dbReference type="EMBL" id="WNWM01000002">
    <property type="protein sequence ID" value="MUI13586.1"/>
    <property type="molecule type" value="Genomic_DNA"/>
</dbReference>
<comment type="caution">
    <text evidence="2">The sequence shown here is derived from an EMBL/GenBank/DDBJ whole genome shotgun (WGS) entry which is preliminary data.</text>
</comment>
<proteinExistence type="predicted"/>
<feature type="region of interest" description="Disordered" evidence="1">
    <location>
        <begin position="1"/>
        <end position="21"/>
    </location>
</feature>
<sequence>MTMPAALPPPSVSNRCAGAGDELRNTRRAEFRPLTSAGTIRSPGSRALYDPAAMIEIEAIAAVRGGA</sequence>
<accession>A0A6I3XD49</accession>
<reference evidence="2 3" key="1">
    <citation type="submission" date="2019-11" db="EMBL/GenBank/DDBJ databases">
        <title>Draft Genome Sequences of Six Type Strains of the Genus Massilia.</title>
        <authorList>
            <person name="Miess H."/>
            <person name="Frediansyah A."/>
            <person name="Goeker M."/>
            <person name="Gross H."/>
        </authorList>
    </citation>
    <scope>NUCLEOTIDE SEQUENCE [LARGE SCALE GENOMIC DNA]</scope>
    <source>
        <strain evidence="2 3">DSM 17513</strain>
    </source>
</reference>
<dbReference type="RefSeq" id="WP_155709357.1">
    <property type="nucleotide sequence ID" value="NZ_BMWU01000001.1"/>
</dbReference>
<name>A0A6I3XD49_9BURK</name>
<dbReference type="AlphaFoldDB" id="A0A6I3XD49"/>
<evidence type="ECO:0000313" key="2">
    <source>
        <dbReference type="EMBL" id="MUI13586.1"/>
    </source>
</evidence>
<protein>
    <submittedName>
        <fullName evidence="2">Uncharacterized protein</fullName>
    </submittedName>
</protein>
<evidence type="ECO:0000256" key="1">
    <source>
        <dbReference type="SAM" id="MobiDB-lite"/>
    </source>
</evidence>
<organism evidence="2 3">
    <name type="scientific">Pseudoduganella dura</name>
    <dbReference type="NCBI Taxonomy" id="321982"/>
    <lineage>
        <taxon>Bacteria</taxon>
        <taxon>Pseudomonadati</taxon>
        <taxon>Pseudomonadota</taxon>
        <taxon>Betaproteobacteria</taxon>
        <taxon>Burkholderiales</taxon>
        <taxon>Oxalobacteraceae</taxon>
        <taxon>Telluria group</taxon>
        <taxon>Pseudoduganella</taxon>
    </lineage>
</organism>
<feature type="compositionally biased region" description="Pro residues" evidence="1">
    <location>
        <begin position="1"/>
        <end position="11"/>
    </location>
</feature>
<dbReference type="Proteomes" id="UP000431684">
    <property type="component" value="Unassembled WGS sequence"/>
</dbReference>
<gene>
    <name evidence="2" type="ORF">GJV26_14100</name>
</gene>
<keyword evidence="3" id="KW-1185">Reference proteome</keyword>